<name>A0ABM7VE43_9BACT</name>
<feature type="transmembrane region" description="Helical" evidence="1">
    <location>
        <begin position="30"/>
        <end position="49"/>
    </location>
</feature>
<keyword evidence="3" id="KW-1185">Reference proteome</keyword>
<feature type="transmembrane region" description="Helical" evidence="1">
    <location>
        <begin position="105"/>
        <end position="127"/>
    </location>
</feature>
<evidence type="ECO:0000256" key="1">
    <source>
        <dbReference type="SAM" id="Phobius"/>
    </source>
</evidence>
<protein>
    <submittedName>
        <fullName evidence="2">Uncharacterized protein</fullName>
    </submittedName>
</protein>
<sequence>MSAIGDFIFEAGIVEGLSVQEVFRRKCAHFYGLILAIIIGVTFTLMSLWQFEGLFHIPLAGTVTFGIAYIFTRLGAHKFIKFYMAIMPVFYSNWYAAYFADGSTIPFVAVNLLNISFYVWTLVLFNIKTERKTIFFAYLIQAIISMTFMQYSPLFVPSAGVNTTLLQFGWVAPLTIFASLFFVISGSILCGVLYSKSDSTSAELAEKKLQTEAAVAV</sequence>
<feature type="transmembrane region" description="Helical" evidence="1">
    <location>
        <begin position="171"/>
        <end position="194"/>
    </location>
</feature>
<keyword evidence="1" id="KW-0472">Membrane</keyword>
<dbReference type="Proteomes" id="UP001354989">
    <property type="component" value="Chromosome"/>
</dbReference>
<proteinExistence type="predicted"/>
<evidence type="ECO:0000313" key="2">
    <source>
        <dbReference type="EMBL" id="BDC99228.1"/>
    </source>
</evidence>
<evidence type="ECO:0000313" key="3">
    <source>
        <dbReference type="Proteomes" id="UP001354989"/>
    </source>
</evidence>
<feature type="transmembrane region" description="Helical" evidence="1">
    <location>
        <begin position="134"/>
        <end position="151"/>
    </location>
</feature>
<organism evidence="2 3">
    <name type="scientific">Persicobacter psychrovividus</name>
    <dbReference type="NCBI Taxonomy" id="387638"/>
    <lineage>
        <taxon>Bacteria</taxon>
        <taxon>Pseudomonadati</taxon>
        <taxon>Bacteroidota</taxon>
        <taxon>Cytophagia</taxon>
        <taxon>Cytophagales</taxon>
        <taxon>Persicobacteraceae</taxon>
        <taxon>Persicobacter</taxon>
    </lineage>
</organism>
<dbReference type="RefSeq" id="WP_338396670.1">
    <property type="nucleotide sequence ID" value="NZ_AP025292.1"/>
</dbReference>
<keyword evidence="1" id="KW-1133">Transmembrane helix</keyword>
<feature type="transmembrane region" description="Helical" evidence="1">
    <location>
        <begin position="55"/>
        <end position="72"/>
    </location>
</feature>
<feature type="transmembrane region" description="Helical" evidence="1">
    <location>
        <begin position="79"/>
        <end position="99"/>
    </location>
</feature>
<gene>
    <name evidence="2" type="ORF">PEPS_15090</name>
</gene>
<reference evidence="2 3" key="1">
    <citation type="submission" date="2021-12" db="EMBL/GenBank/DDBJ databases">
        <title>Genome sequencing of bacteria with rrn-lacking chromosome and rrn-plasmid.</title>
        <authorList>
            <person name="Anda M."/>
            <person name="Iwasaki W."/>
        </authorList>
    </citation>
    <scope>NUCLEOTIDE SEQUENCE [LARGE SCALE GENOMIC DNA]</scope>
    <source>
        <strain evidence="2 3">NBRC 101262</strain>
    </source>
</reference>
<dbReference type="EMBL" id="AP025292">
    <property type="protein sequence ID" value="BDC99228.1"/>
    <property type="molecule type" value="Genomic_DNA"/>
</dbReference>
<accession>A0ABM7VE43</accession>
<keyword evidence="1" id="KW-0812">Transmembrane</keyword>